<dbReference type="InterPro" id="IPR006685">
    <property type="entry name" value="MscS_channel_2nd"/>
</dbReference>
<evidence type="ECO:0000313" key="11">
    <source>
        <dbReference type="Proteomes" id="UP000189674"/>
    </source>
</evidence>
<evidence type="ECO:0000259" key="9">
    <source>
        <dbReference type="Pfam" id="PF21082"/>
    </source>
</evidence>
<dbReference type="Proteomes" id="UP000189674">
    <property type="component" value="Chromosome"/>
</dbReference>
<dbReference type="RefSeq" id="WP_146660242.1">
    <property type="nucleotide sequence ID" value="NZ_CP019791.1"/>
</dbReference>
<gene>
    <name evidence="10" type="primary">mscS</name>
    <name evidence="10" type="ORF">STSP2_00927</name>
</gene>
<dbReference type="GO" id="GO:0005886">
    <property type="term" value="C:plasma membrane"/>
    <property type="evidence" value="ECO:0007669"/>
    <property type="project" value="UniProtKB-SubCell"/>
</dbReference>
<dbReference type="Pfam" id="PF00924">
    <property type="entry name" value="MS_channel_2nd"/>
    <property type="match status" value="1"/>
</dbReference>
<evidence type="ECO:0000256" key="7">
    <source>
        <dbReference type="SAM" id="Phobius"/>
    </source>
</evidence>
<keyword evidence="6 7" id="KW-0472">Membrane</keyword>
<dbReference type="KEGG" id="alus:STSP2_00927"/>
<evidence type="ECO:0000256" key="1">
    <source>
        <dbReference type="ARBA" id="ARBA00004651"/>
    </source>
</evidence>
<dbReference type="OrthoDB" id="9809206at2"/>
<evidence type="ECO:0000313" key="10">
    <source>
        <dbReference type="EMBL" id="AQT67778.1"/>
    </source>
</evidence>
<keyword evidence="5 7" id="KW-1133">Transmembrane helix</keyword>
<reference evidence="11" key="1">
    <citation type="submission" date="2017-02" db="EMBL/GenBank/DDBJ databases">
        <title>Comparative genomics and description of representatives of a novel lineage of planctomycetes thriving in anoxic sediments.</title>
        <authorList>
            <person name="Spring S."/>
            <person name="Bunk B."/>
            <person name="Sproer C."/>
        </authorList>
    </citation>
    <scope>NUCLEOTIDE SEQUENCE [LARGE SCALE GENOMIC DNA]</scope>
    <source>
        <strain evidence="11">ST-NAGAB-D1</strain>
    </source>
</reference>
<sequence length="281" mass="30855">MEAFFEDLYAYAAAYGLRILAAIIVFAVGIWLARLLSGLAEMAALKSQLEENFSRFLRNASYATLIVIVAVAALGVLGIPTASIIVLIAAAALAVGLAIQGSLANFASGINLSLDQPFKVGDIVEIANRRGKVNQIRLFTTIINTPDNVRIIIPNSRITSTSICNYTVNGTRRLDLTFNVSYEEKIDRARHIIMNVLAMDARVLADPEPVVAIKELGDSAIRFAVQPWVRAADYWQLKYDLNTEIKQALDENHIAIPYPHREIHVIGSSPASHQEHAPIEH</sequence>
<comment type="similarity">
    <text evidence="2">Belongs to the MscS (TC 1.A.23) family.</text>
</comment>
<evidence type="ECO:0000256" key="6">
    <source>
        <dbReference type="ARBA" id="ARBA00023136"/>
    </source>
</evidence>
<dbReference type="AlphaFoldDB" id="A0A1U9NJ67"/>
<dbReference type="PANTHER" id="PTHR30221">
    <property type="entry name" value="SMALL-CONDUCTANCE MECHANOSENSITIVE CHANNEL"/>
    <property type="match status" value="1"/>
</dbReference>
<feature type="transmembrane region" description="Helical" evidence="7">
    <location>
        <begin position="56"/>
        <end position="78"/>
    </location>
</feature>
<accession>A0A1U9NJ67</accession>
<protein>
    <submittedName>
        <fullName evidence="10">Small-conductance mechanosensitive channel</fullName>
    </submittedName>
</protein>
<evidence type="ECO:0000256" key="5">
    <source>
        <dbReference type="ARBA" id="ARBA00022989"/>
    </source>
</evidence>
<proteinExistence type="inferred from homology"/>
<dbReference type="InterPro" id="IPR011014">
    <property type="entry name" value="MscS_channel_TM-2"/>
</dbReference>
<dbReference type="InterPro" id="IPR010920">
    <property type="entry name" value="LSM_dom_sf"/>
</dbReference>
<dbReference type="EMBL" id="CP019791">
    <property type="protein sequence ID" value="AQT67778.1"/>
    <property type="molecule type" value="Genomic_DNA"/>
</dbReference>
<keyword evidence="11" id="KW-1185">Reference proteome</keyword>
<dbReference type="SUPFAM" id="SSF82689">
    <property type="entry name" value="Mechanosensitive channel protein MscS (YggB), C-terminal domain"/>
    <property type="match status" value="1"/>
</dbReference>
<comment type="subcellular location">
    <subcellularLocation>
        <location evidence="1">Cell membrane</location>
        <topology evidence="1">Multi-pass membrane protein</topology>
    </subcellularLocation>
</comment>
<dbReference type="InterPro" id="IPR011066">
    <property type="entry name" value="MscS_channel_C_sf"/>
</dbReference>
<organism evidence="10 11">
    <name type="scientific">Anaerohalosphaera lusitana</name>
    <dbReference type="NCBI Taxonomy" id="1936003"/>
    <lineage>
        <taxon>Bacteria</taxon>
        <taxon>Pseudomonadati</taxon>
        <taxon>Planctomycetota</taxon>
        <taxon>Phycisphaerae</taxon>
        <taxon>Sedimentisphaerales</taxon>
        <taxon>Anaerohalosphaeraceae</taxon>
        <taxon>Anaerohalosphaera</taxon>
    </lineage>
</organism>
<dbReference type="Gene3D" id="1.10.287.1260">
    <property type="match status" value="1"/>
</dbReference>
<dbReference type="InterPro" id="IPR045275">
    <property type="entry name" value="MscS_archaea/bacteria_type"/>
</dbReference>
<feature type="transmembrane region" description="Helical" evidence="7">
    <location>
        <begin position="12"/>
        <end position="36"/>
    </location>
</feature>
<name>A0A1U9NJ67_9BACT</name>
<dbReference type="InterPro" id="IPR008910">
    <property type="entry name" value="MSC_TM_helix"/>
</dbReference>
<dbReference type="Gene3D" id="3.30.70.100">
    <property type="match status" value="1"/>
</dbReference>
<feature type="domain" description="Mechanosensitive ion channel MscS" evidence="8">
    <location>
        <begin position="102"/>
        <end position="167"/>
    </location>
</feature>
<dbReference type="GO" id="GO:0008381">
    <property type="term" value="F:mechanosensitive monoatomic ion channel activity"/>
    <property type="evidence" value="ECO:0007669"/>
    <property type="project" value="InterPro"/>
</dbReference>
<evidence type="ECO:0000256" key="3">
    <source>
        <dbReference type="ARBA" id="ARBA00022475"/>
    </source>
</evidence>
<dbReference type="SUPFAM" id="SSF82861">
    <property type="entry name" value="Mechanosensitive channel protein MscS (YggB), transmembrane region"/>
    <property type="match status" value="1"/>
</dbReference>
<dbReference type="SUPFAM" id="SSF50182">
    <property type="entry name" value="Sm-like ribonucleoproteins"/>
    <property type="match status" value="1"/>
</dbReference>
<dbReference type="Gene3D" id="2.30.30.60">
    <property type="match status" value="1"/>
</dbReference>
<keyword evidence="3" id="KW-1003">Cell membrane</keyword>
<dbReference type="PANTHER" id="PTHR30221:SF1">
    <property type="entry name" value="SMALL-CONDUCTANCE MECHANOSENSITIVE CHANNEL"/>
    <property type="match status" value="1"/>
</dbReference>
<dbReference type="InterPro" id="IPR023408">
    <property type="entry name" value="MscS_beta-dom_sf"/>
</dbReference>
<dbReference type="InterPro" id="IPR049278">
    <property type="entry name" value="MS_channel_C"/>
</dbReference>
<evidence type="ECO:0000256" key="2">
    <source>
        <dbReference type="ARBA" id="ARBA00008017"/>
    </source>
</evidence>
<feature type="transmembrane region" description="Helical" evidence="7">
    <location>
        <begin position="84"/>
        <end position="107"/>
    </location>
</feature>
<keyword evidence="4 7" id="KW-0812">Transmembrane</keyword>
<evidence type="ECO:0000259" key="8">
    <source>
        <dbReference type="Pfam" id="PF00924"/>
    </source>
</evidence>
<evidence type="ECO:0000256" key="4">
    <source>
        <dbReference type="ARBA" id="ARBA00022692"/>
    </source>
</evidence>
<dbReference type="Pfam" id="PF21082">
    <property type="entry name" value="MS_channel_3rd"/>
    <property type="match status" value="1"/>
</dbReference>
<feature type="domain" description="Mechanosensitive ion channel MscS C-terminal" evidence="9">
    <location>
        <begin position="175"/>
        <end position="256"/>
    </location>
</feature>
<dbReference type="Pfam" id="PF05552">
    <property type="entry name" value="MS_channel_1st_1"/>
    <property type="match status" value="1"/>
</dbReference>
<dbReference type="STRING" id="1936003.STSP2_00927"/>